<name>A0AA86QPL8_9EUKA</name>
<comment type="caution">
    <text evidence="1">The sequence shown here is derived from an EMBL/GenBank/DDBJ whole genome shotgun (WGS) entry which is preliminary data.</text>
</comment>
<accession>A0AA86QPL8</accession>
<dbReference type="EMBL" id="CATOUU010000901">
    <property type="protein sequence ID" value="CAI9958052.1"/>
    <property type="molecule type" value="Genomic_DNA"/>
</dbReference>
<evidence type="ECO:0000313" key="3">
    <source>
        <dbReference type="Proteomes" id="UP001642409"/>
    </source>
</evidence>
<dbReference type="EMBL" id="CAXDID020000344">
    <property type="protein sequence ID" value="CAL6080047.1"/>
    <property type="molecule type" value="Genomic_DNA"/>
</dbReference>
<reference evidence="2 3" key="2">
    <citation type="submission" date="2024-07" db="EMBL/GenBank/DDBJ databases">
        <authorList>
            <person name="Akdeniz Z."/>
        </authorList>
    </citation>
    <scope>NUCLEOTIDE SEQUENCE [LARGE SCALE GENOMIC DNA]</scope>
</reference>
<dbReference type="Proteomes" id="UP001642409">
    <property type="component" value="Unassembled WGS sequence"/>
</dbReference>
<protein>
    <submittedName>
        <fullName evidence="2">Hypothetical_protein</fullName>
    </submittedName>
</protein>
<organism evidence="1">
    <name type="scientific">Hexamita inflata</name>
    <dbReference type="NCBI Taxonomy" id="28002"/>
    <lineage>
        <taxon>Eukaryota</taxon>
        <taxon>Metamonada</taxon>
        <taxon>Diplomonadida</taxon>
        <taxon>Hexamitidae</taxon>
        <taxon>Hexamitinae</taxon>
        <taxon>Hexamita</taxon>
    </lineage>
</organism>
<gene>
    <name evidence="1" type="ORF">HINF_LOCUS45697</name>
    <name evidence="2" type="ORF">HINF_LOCUS59679</name>
</gene>
<keyword evidence="3" id="KW-1185">Reference proteome</keyword>
<proteinExistence type="predicted"/>
<evidence type="ECO:0000313" key="1">
    <source>
        <dbReference type="EMBL" id="CAI9958052.1"/>
    </source>
</evidence>
<evidence type="ECO:0000313" key="2">
    <source>
        <dbReference type="EMBL" id="CAL6080047.1"/>
    </source>
</evidence>
<sequence length="165" mass="18835">MLIYQQNNHFSSVSYSELTPAVIKLHFSKSWVSKSSLVTCLQQVTYLQLLSFSESHNKIDAIIINPPVIIRCKSCYDSQCISGCAPTIGIEFQSVRFKLQNLSFLILQEIQFAFSGQNIHYPHIILSGQLYISSATLQLPNFTRNSQQLRYHTCKLLRIKLSMSN</sequence>
<dbReference type="AlphaFoldDB" id="A0AA86QPL8"/>
<reference evidence="1" key="1">
    <citation type="submission" date="2023-06" db="EMBL/GenBank/DDBJ databases">
        <authorList>
            <person name="Kurt Z."/>
        </authorList>
    </citation>
    <scope>NUCLEOTIDE SEQUENCE</scope>
</reference>